<accession>A0A369P4I6</accession>
<gene>
    <name evidence="1" type="ORF">C1850_00825</name>
</gene>
<dbReference type="EMBL" id="PPUT01000001">
    <property type="protein sequence ID" value="RDC47021.1"/>
    <property type="molecule type" value="Genomic_DNA"/>
</dbReference>
<protein>
    <submittedName>
        <fullName evidence="1">Uncharacterized protein</fullName>
    </submittedName>
</protein>
<comment type="caution">
    <text evidence="1">The sequence shown here is derived from an EMBL/GenBank/DDBJ whole genome shotgun (WGS) entry which is preliminary data.</text>
</comment>
<evidence type="ECO:0000313" key="1">
    <source>
        <dbReference type="EMBL" id="RDC47021.1"/>
    </source>
</evidence>
<name>A0A369P4I6_9ACTN</name>
<dbReference type="RefSeq" id="WP_114538640.1">
    <property type="nucleotide sequence ID" value="NZ_PPUT01000001.1"/>
</dbReference>
<sequence length="175" mass="19100">MTKSNTLEQSLKHASHVCRVINVMLTVLLIGAGLIWLTALVMSFAQLGAAGFDGMSLVAYIVLYGVLVLGVLAMLKLIFKDAVNSETPFTEKQADRLRFIAFLALMFALLEFAFTLGVTFEVVPRIGYDVIVNRGSTEPVISINVGVLVFSAIMYSLSAIFRYAALLQQLSDETV</sequence>
<dbReference type="AlphaFoldDB" id="A0A369P4I6"/>
<proteinExistence type="predicted"/>
<evidence type="ECO:0000313" key="2">
    <source>
        <dbReference type="Proteomes" id="UP000253805"/>
    </source>
</evidence>
<reference evidence="1 2" key="1">
    <citation type="journal article" date="2018" name="Elife">
        <title>Discovery and characterization of a prevalent human gut bacterial enzyme sufficient for the inactivation of a family of plant toxins.</title>
        <authorList>
            <person name="Koppel N."/>
            <person name="Bisanz J.E."/>
            <person name="Pandelia M.E."/>
            <person name="Turnbaugh P.J."/>
            <person name="Balskus E.P."/>
        </authorList>
    </citation>
    <scope>NUCLEOTIDE SEQUENCE [LARGE SCALE GENOMIC DNA]</scope>
    <source>
        <strain evidence="1 2">OB21 GAM 11</strain>
    </source>
</reference>
<organism evidence="1 2">
    <name type="scientific">Adlercreutzia equolifaciens subsp. celatus</name>
    <dbReference type="NCBI Taxonomy" id="394340"/>
    <lineage>
        <taxon>Bacteria</taxon>
        <taxon>Bacillati</taxon>
        <taxon>Actinomycetota</taxon>
        <taxon>Coriobacteriia</taxon>
        <taxon>Eggerthellales</taxon>
        <taxon>Eggerthellaceae</taxon>
        <taxon>Adlercreutzia</taxon>
    </lineage>
</organism>
<dbReference type="Proteomes" id="UP000253805">
    <property type="component" value="Unassembled WGS sequence"/>
</dbReference>